<evidence type="ECO:0000256" key="4">
    <source>
        <dbReference type="SAM" id="Phobius"/>
    </source>
</evidence>
<evidence type="ECO:0000256" key="3">
    <source>
        <dbReference type="ARBA" id="ARBA00022679"/>
    </source>
</evidence>
<proteinExistence type="inferred from homology"/>
<feature type="transmembrane region" description="Helical" evidence="4">
    <location>
        <begin position="316"/>
        <end position="334"/>
    </location>
</feature>
<dbReference type="AlphaFoldDB" id="A0A2W1MZ94"/>
<protein>
    <recommendedName>
        <fullName evidence="5">Glycosyltransferase 2-like domain-containing protein</fullName>
    </recommendedName>
</protein>
<dbReference type="PANTHER" id="PTHR43630:SF1">
    <property type="entry name" value="POLY-BETA-1,6-N-ACETYL-D-GLUCOSAMINE SYNTHASE"/>
    <property type="match status" value="1"/>
</dbReference>
<evidence type="ECO:0000256" key="2">
    <source>
        <dbReference type="ARBA" id="ARBA00022676"/>
    </source>
</evidence>
<gene>
    <name evidence="6" type="ORF">DNU06_10655</name>
</gene>
<dbReference type="OrthoDB" id="9800276at2"/>
<dbReference type="PANTHER" id="PTHR43630">
    <property type="entry name" value="POLY-BETA-1,6-N-ACETYL-D-GLUCOSAMINE SYNTHASE"/>
    <property type="match status" value="1"/>
</dbReference>
<evidence type="ECO:0000259" key="5">
    <source>
        <dbReference type="Pfam" id="PF00535"/>
    </source>
</evidence>
<dbReference type="Proteomes" id="UP000249248">
    <property type="component" value="Unassembled WGS sequence"/>
</dbReference>
<keyword evidence="3" id="KW-0808">Transferase</keyword>
<dbReference type="Pfam" id="PF00535">
    <property type="entry name" value="Glycos_transf_2"/>
    <property type="match status" value="1"/>
</dbReference>
<sequence length="377" mass="44014">MKILPPFEFDFIGILLLAFCLSVGLQILFLLLFNLRLLFHKNKTDSSTFLPPISVIICARNEEDNLYKYLPFILQQNYPDFEVIVVNDQSVDDSGHIIKAYQKDFPNLRLIALEKNKHRKFGKKIPLTVGIKGAKHDFILLTDADCKPNSKDWLREMAASYSSTKQIVIGYGPMYKHKGLLNKLIRFDTVSIAITYLSAAKNRMPYMGVGRNMAYSKDLFLAKDGFKSHYHIPSGDDDLFMRDAANAKNTIINITNNAFVYSEPKKDWKSWLAQKQRHYTTATEYKLINKLYLGIFPSTFYFMWFSFFILCFNTDWYFFIGGLLVLRYALYWIINGLLMKRLKMKDLILVFPLFEMVHLIITPFIYYAKSEKNKKAW</sequence>
<dbReference type="GO" id="GO:0016757">
    <property type="term" value="F:glycosyltransferase activity"/>
    <property type="evidence" value="ECO:0007669"/>
    <property type="project" value="UniProtKB-KW"/>
</dbReference>
<organism evidence="6 7">
    <name type="scientific">Putridiphycobacter roseus</name>
    <dbReference type="NCBI Taxonomy" id="2219161"/>
    <lineage>
        <taxon>Bacteria</taxon>
        <taxon>Pseudomonadati</taxon>
        <taxon>Bacteroidota</taxon>
        <taxon>Flavobacteriia</taxon>
        <taxon>Flavobacteriales</taxon>
        <taxon>Crocinitomicaceae</taxon>
        <taxon>Putridiphycobacter</taxon>
    </lineage>
</organism>
<dbReference type="RefSeq" id="WP_111063323.1">
    <property type="nucleotide sequence ID" value="NZ_JBHUCU010000007.1"/>
</dbReference>
<dbReference type="EMBL" id="QKSB01000006">
    <property type="protein sequence ID" value="PZE16714.1"/>
    <property type="molecule type" value="Genomic_DNA"/>
</dbReference>
<keyword evidence="4" id="KW-0472">Membrane</keyword>
<keyword evidence="2" id="KW-0328">Glycosyltransferase</keyword>
<keyword evidence="4" id="KW-0812">Transmembrane</keyword>
<evidence type="ECO:0000313" key="6">
    <source>
        <dbReference type="EMBL" id="PZE16714.1"/>
    </source>
</evidence>
<feature type="transmembrane region" description="Helical" evidence="4">
    <location>
        <begin position="346"/>
        <end position="368"/>
    </location>
</feature>
<dbReference type="SUPFAM" id="SSF53448">
    <property type="entry name" value="Nucleotide-diphospho-sugar transferases"/>
    <property type="match status" value="1"/>
</dbReference>
<reference evidence="6 7" key="1">
    <citation type="submission" date="2018-06" db="EMBL/GenBank/DDBJ databases">
        <title>The draft genome sequence of Crocinitomix sp. SM1701.</title>
        <authorList>
            <person name="Zhang X."/>
        </authorList>
    </citation>
    <scope>NUCLEOTIDE SEQUENCE [LARGE SCALE GENOMIC DNA]</scope>
    <source>
        <strain evidence="6 7">SM1701</strain>
    </source>
</reference>
<keyword evidence="4" id="KW-1133">Transmembrane helix</keyword>
<comment type="caution">
    <text evidence="6">The sequence shown here is derived from an EMBL/GenBank/DDBJ whole genome shotgun (WGS) entry which is preliminary data.</text>
</comment>
<evidence type="ECO:0000256" key="1">
    <source>
        <dbReference type="ARBA" id="ARBA00006739"/>
    </source>
</evidence>
<feature type="transmembrane region" description="Helical" evidence="4">
    <location>
        <begin position="12"/>
        <end position="33"/>
    </location>
</feature>
<comment type="similarity">
    <text evidence="1">Belongs to the glycosyltransferase 2 family.</text>
</comment>
<accession>A0A2W1MZ94</accession>
<feature type="transmembrane region" description="Helical" evidence="4">
    <location>
        <begin position="291"/>
        <end position="310"/>
    </location>
</feature>
<evidence type="ECO:0000313" key="7">
    <source>
        <dbReference type="Proteomes" id="UP000249248"/>
    </source>
</evidence>
<dbReference type="InterPro" id="IPR029044">
    <property type="entry name" value="Nucleotide-diphossugar_trans"/>
</dbReference>
<keyword evidence="7" id="KW-1185">Reference proteome</keyword>
<name>A0A2W1MZ94_9FLAO</name>
<dbReference type="Gene3D" id="3.90.550.10">
    <property type="entry name" value="Spore Coat Polysaccharide Biosynthesis Protein SpsA, Chain A"/>
    <property type="match status" value="1"/>
</dbReference>
<dbReference type="InterPro" id="IPR001173">
    <property type="entry name" value="Glyco_trans_2-like"/>
</dbReference>
<feature type="domain" description="Glycosyltransferase 2-like" evidence="5">
    <location>
        <begin position="54"/>
        <end position="186"/>
    </location>
</feature>